<keyword evidence="21" id="KW-1185">Reference proteome</keyword>
<feature type="domain" description="PAS" evidence="18">
    <location>
        <begin position="474"/>
        <end position="544"/>
    </location>
</feature>
<sequence length="808" mass="92536">MKHQAPNKNFKKYKDIHRKFERLDLDSHFRILYASKQVQRFAANPQEVMPGKDIRLGFPEFIGLEDILIPILKGEQELFELKSLARTFGRECRLSFDIYILCKGGESYNENQLTILFEDTTEIMLVKQQTNNIKILYNTLFAYKNYIEKAITAMAEVLLVTTKAGKIKKINRAALELFGYSEEELINQPISLLFDDNTLFQKAIQQRALFKKYFQNIEIICRNKEKEKLMIAFSCSVIQSKTDGLTDIVYMGRDITAQKSRQQRIGTQYTITRILSESQSIKQAIPKILHAICECLGWDLGELWTANEYIGLSSQQDCVHSVLRCVEIWSSRTVTIREFKAVTWQTTYTPSIGFPGQIWSTQSPLWIENIAQHENFGRVCDTALAVKPSAYRNASLHENEQSGDVRSQAAMESGLRSAFGFPILDNGEILGIMTFFSQDIQPKDAELLQMMVSVSHQISQFIKSKLSEEALVESEERYRDLFENADELIQCVTPYGQFEYVNRAWHKTLGYSQFEVKQLYLFDIIHPDFREQYRHILYQVMSGKNLSQVTIAFVSKDGQKIFVEGNINCKFVKGKPVLTRGIFRNVTQRVAVEEVQRHQQEQTERLLLNILPEAIFNRLKQEPGTIAEHFTDVSVLFADIVGFTEIASQISAIQLVKILNQIFSMFDRLTEEYSLEKIKTIGDAYMVVGGLPVRHPNHAQAIACMALDMQTAIDEFNSENNQNFSIRVGIHSGPVVAGVIGIKKVSYDLWGDTVNIAHRMESQGLAGKIQVTETTYQKLHDEFVFQKRGEIEIKGKGKMTTYLMIGRK</sequence>
<keyword evidence="10" id="KW-1133">Transmembrane helix</keyword>
<dbReference type="Gene3D" id="3.30.70.1230">
    <property type="entry name" value="Nucleotide cyclase"/>
    <property type="match status" value="1"/>
</dbReference>
<keyword evidence="5" id="KW-0812">Transmembrane</keyword>
<evidence type="ECO:0000256" key="13">
    <source>
        <dbReference type="ARBA" id="ARBA00023239"/>
    </source>
</evidence>
<dbReference type="InterPro" id="IPR050401">
    <property type="entry name" value="Cyclic_nucleotide_synthase"/>
</dbReference>
<evidence type="ECO:0000256" key="5">
    <source>
        <dbReference type="ARBA" id="ARBA00022692"/>
    </source>
</evidence>
<accession>A0A139WRN3</accession>
<dbReference type="FunFam" id="3.30.70.1230:FF:000033">
    <property type="entry name" value="Adenylate cyclase"/>
    <property type="match status" value="1"/>
</dbReference>
<dbReference type="Gene3D" id="3.30.450.40">
    <property type="match status" value="1"/>
</dbReference>
<dbReference type="GO" id="GO:0006171">
    <property type="term" value="P:cAMP biosynthetic process"/>
    <property type="evidence" value="ECO:0007669"/>
    <property type="project" value="UniProtKB-KW"/>
</dbReference>
<name>A0A139WRN3_9CYAN</name>
<dbReference type="Pfam" id="PF01590">
    <property type="entry name" value="GAF"/>
    <property type="match status" value="1"/>
</dbReference>
<proteinExistence type="inferred from homology"/>
<dbReference type="RefSeq" id="WP_017743887.1">
    <property type="nucleotide sequence ID" value="NZ_KQ976354.1"/>
</dbReference>
<dbReference type="GO" id="GO:0046872">
    <property type="term" value="F:metal ion binding"/>
    <property type="evidence" value="ECO:0007669"/>
    <property type="project" value="UniProtKB-KW"/>
</dbReference>
<dbReference type="InterPro" id="IPR029016">
    <property type="entry name" value="GAF-like_dom_sf"/>
</dbReference>
<dbReference type="SMART" id="SM00091">
    <property type="entry name" value="PAS"/>
    <property type="match status" value="2"/>
</dbReference>
<protein>
    <recommendedName>
        <fullName evidence="4">Adenylate cyclase</fullName>
        <ecNumber evidence="3">4.6.1.1</ecNumber>
    </recommendedName>
    <alternativeName>
        <fullName evidence="14">ATP pyrophosphate-lyase</fullName>
    </alternativeName>
    <alternativeName>
        <fullName evidence="15">Adenylyl cyclase</fullName>
    </alternativeName>
</protein>
<dbReference type="GO" id="GO:0005524">
    <property type="term" value="F:ATP binding"/>
    <property type="evidence" value="ECO:0007669"/>
    <property type="project" value="UniProtKB-KW"/>
</dbReference>
<comment type="caution">
    <text evidence="20">The sequence shown here is derived from an EMBL/GenBank/DDBJ whole genome shotgun (WGS) entry which is preliminary data.</text>
</comment>
<evidence type="ECO:0000256" key="4">
    <source>
        <dbReference type="ARBA" id="ARBA00021420"/>
    </source>
</evidence>
<dbReference type="SUPFAM" id="SSF55785">
    <property type="entry name" value="PYP-like sensor domain (PAS domain)"/>
    <property type="match status" value="2"/>
</dbReference>
<dbReference type="InterPro" id="IPR035965">
    <property type="entry name" value="PAS-like_dom_sf"/>
</dbReference>
<evidence type="ECO:0000256" key="8">
    <source>
        <dbReference type="ARBA" id="ARBA00022840"/>
    </source>
</evidence>
<dbReference type="AlphaFoldDB" id="A0A139WRN3"/>
<evidence type="ECO:0000256" key="7">
    <source>
        <dbReference type="ARBA" id="ARBA00022741"/>
    </source>
</evidence>
<keyword evidence="7" id="KW-0547">Nucleotide-binding</keyword>
<dbReference type="Proteomes" id="UP000076925">
    <property type="component" value="Unassembled WGS sequence"/>
</dbReference>
<reference evidence="20 21" key="1">
    <citation type="journal article" date="2013" name="Genome Biol. Evol.">
        <title>Genomes of Stigonematalean cyanobacteria (subsection V) and the evolution of oxygenic photosynthesis from prokaryotes to plastids.</title>
        <authorList>
            <person name="Dagan T."/>
            <person name="Roettger M."/>
            <person name="Stucken K."/>
            <person name="Landan G."/>
            <person name="Koch R."/>
            <person name="Major P."/>
            <person name="Gould S.B."/>
            <person name="Goremykin V.V."/>
            <person name="Rippka R."/>
            <person name="Tandeau de Marsac N."/>
            <person name="Gugger M."/>
            <person name="Lockhart P.J."/>
            <person name="Allen J.F."/>
            <person name="Brune I."/>
            <person name="Maus I."/>
            <person name="Puhler A."/>
            <person name="Martin W.F."/>
        </authorList>
    </citation>
    <scope>NUCLEOTIDE SEQUENCE [LARGE SCALE GENOMIC DNA]</scope>
    <source>
        <strain evidence="20 21">PCC 7110</strain>
    </source>
</reference>
<comment type="subunit">
    <text evidence="16">Homodimer. Can also exist as monomer.</text>
</comment>
<dbReference type="CDD" id="cd00130">
    <property type="entry name" value="PAS"/>
    <property type="match status" value="2"/>
</dbReference>
<evidence type="ECO:0000256" key="10">
    <source>
        <dbReference type="ARBA" id="ARBA00022989"/>
    </source>
</evidence>
<evidence type="ECO:0000256" key="17">
    <source>
        <dbReference type="RuleBase" id="RU000405"/>
    </source>
</evidence>
<dbReference type="InterPro" id="IPR018297">
    <property type="entry name" value="A/G_cyclase_CS"/>
</dbReference>
<dbReference type="PROSITE" id="PS00452">
    <property type="entry name" value="GUANYLATE_CYCLASE_1"/>
    <property type="match status" value="1"/>
</dbReference>
<dbReference type="Pfam" id="PF13426">
    <property type="entry name" value="PAS_9"/>
    <property type="match status" value="2"/>
</dbReference>
<organism evidence="20 21">
    <name type="scientific">Scytonema hofmannii PCC 7110</name>
    <dbReference type="NCBI Taxonomy" id="128403"/>
    <lineage>
        <taxon>Bacteria</taxon>
        <taxon>Bacillati</taxon>
        <taxon>Cyanobacteriota</taxon>
        <taxon>Cyanophyceae</taxon>
        <taxon>Nostocales</taxon>
        <taxon>Scytonemataceae</taxon>
        <taxon>Scytonema</taxon>
    </lineage>
</organism>
<dbReference type="InterPro" id="IPR003018">
    <property type="entry name" value="GAF"/>
</dbReference>
<dbReference type="NCBIfam" id="TIGR00229">
    <property type="entry name" value="sensory_box"/>
    <property type="match status" value="2"/>
</dbReference>
<evidence type="ECO:0000313" key="21">
    <source>
        <dbReference type="Proteomes" id="UP000076925"/>
    </source>
</evidence>
<dbReference type="EMBL" id="ANNX02000053">
    <property type="protein sequence ID" value="KYC35079.1"/>
    <property type="molecule type" value="Genomic_DNA"/>
</dbReference>
<comment type="similarity">
    <text evidence="17">Belongs to the adenylyl cyclase class-4/guanylyl cyclase family.</text>
</comment>
<evidence type="ECO:0000256" key="12">
    <source>
        <dbReference type="ARBA" id="ARBA00023136"/>
    </source>
</evidence>
<dbReference type="PANTHER" id="PTHR11920:SF335">
    <property type="entry name" value="GUANYLATE CYCLASE"/>
    <property type="match status" value="1"/>
</dbReference>
<keyword evidence="6" id="KW-0479">Metal-binding</keyword>
<dbReference type="SMART" id="SM00044">
    <property type="entry name" value="CYCc"/>
    <property type="match status" value="1"/>
</dbReference>
<dbReference type="InterPro" id="IPR001054">
    <property type="entry name" value="A/G_cyclase"/>
</dbReference>
<dbReference type="InterPro" id="IPR029787">
    <property type="entry name" value="Nucleotide_cyclase"/>
</dbReference>
<keyword evidence="11" id="KW-0115">cAMP biosynthesis</keyword>
<dbReference type="PROSITE" id="PS50112">
    <property type="entry name" value="PAS"/>
    <property type="match status" value="2"/>
</dbReference>
<comment type="catalytic activity">
    <reaction evidence="1">
        <text>ATP = 3',5'-cyclic AMP + diphosphate</text>
        <dbReference type="Rhea" id="RHEA:15389"/>
        <dbReference type="ChEBI" id="CHEBI:30616"/>
        <dbReference type="ChEBI" id="CHEBI:33019"/>
        <dbReference type="ChEBI" id="CHEBI:58165"/>
        <dbReference type="EC" id="4.6.1.1"/>
    </reaction>
</comment>
<dbReference type="OrthoDB" id="456159at2"/>
<dbReference type="SUPFAM" id="SSF55781">
    <property type="entry name" value="GAF domain-like"/>
    <property type="match status" value="1"/>
</dbReference>
<dbReference type="PROSITE" id="PS50125">
    <property type="entry name" value="GUANYLATE_CYCLASE_2"/>
    <property type="match status" value="1"/>
</dbReference>
<evidence type="ECO:0000256" key="2">
    <source>
        <dbReference type="ARBA" id="ARBA00004370"/>
    </source>
</evidence>
<dbReference type="GO" id="GO:0005886">
    <property type="term" value="C:plasma membrane"/>
    <property type="evidence" value="ECO:0007669"/>
    <property type="project" value="UniProtKB-ARBA"/>
</dbReference>
<dbReference type="GO" id="GO:0004016">
    <property type="term" value="F:adenylate cyclase activity"/>
    <property type="evidence" value="ECO:0007669"/>
    <property type="project" value="UniProtKB-EC"/>
</dbReference>
<keyword evidence="12" id="KW-0472">Membrane</keyword>
<dbReference type="SUPFAM" id="SSF55073">
    <property type="entry name" value="Nucleotide cyclase"/>
    <property type="match status" value="1"/>
</dbReference>
<evidence type="ECO:0000256" key="6">
    <source>
        <dbReference type="ARBA" id="ARBA00022723"/>
    </source>
</evidence>
<keyword evidence="13 17" id="KW-0456">Lyase</keyword>
<evidence type="ECO:0000256" key="14">
    <source>
        <dbReference type="ARBA" id="ARBA00032597"/>
    </source>
</evidence>
<feature type="domain" description="Guanylate cyclase" evidence="19">
    <location>
        <begin position="634"/>
        <end position="761"/>
    </location>
</feature>
<keyword evidence="8" id="KW-0067">ATP-binding</keyword>
<dbReference type="Pfam" id="PF00211">
    <property type="entry name" value="Guanylate_cyc"/>
    <property type="match status" value="1"/>
</dbReference>
<evidence type="ECO:0000256" key="1">
    <source>
        <dbReference type="ARBA" id="ARBA00001593"/>
    </source>
</evidence>
<evidence type="ECO:0000256" key="9">
    <source>
        <dbReference type="ARBA" id="ARBA00022842"/>
    </source>
</evidence>
<evidence type="ECO:0000259" key="19">
    <source>
        <dbReference type="PROSITE" id="PS50125"/>
    </source>
</evidence>
<gene>
    <name evidence="20" type="ORF">WA1_10130</name>
</gene>
<feature type="domain" description="PAS" evidence="18">
    <location>
        <begin position="143"/>
        <end position="188"/>
    </location>
</feature>
<dbReference type="CDD" id="cd07302">
    <property type="entry name" value="CHD"/>
    <property type="match status" value="1"/>
</dbReference>
<comment type="subcellular location">
    <subcellularLocation>
        <location evidence="2">Membrane</location>
    </subcellularLocation>
</comment>
<evidence type="ECO:0000256" key="3">
    <source>
        <dbReference type="ARBA" id="ARBA00012201"/>
    </source>
</evidence>
<dbReference type="EC" id="4.6.1.1" evidence="3"/>
<dbReference type="PANTHER" id="PTHR11920">
    <property type="entry name" value="GUANYLYL CYCLASE"/>
    <property type="match status" value="1"/>
</dbReference>
<dbReference type="STRING" id="128403.WA1_10130"/>
<dbReference type="Gene3D" id="3.30.450.20">
    <property type="entry name" value="PAS domain"/>
    <property type="match status" value="2"/>
</dbReference>
<dbReference type="GO" id="GO:0035556">
    <property type="term" value="P:intracellular signal transduction"/>
    <property type="evidence" value="ECO:0007669"/>
    <property type="project" value="InterPro"/>
</dbReference>
<dbReference type="InterPro" id="IPR000014">
    <property type="entry name" value="PAS"/>
</dbReference>
<evidence type="ECO:0000259" key="18">
    <source>
        <dbReference type="PROSITE" id="PS50112"/>
    </source>
</evidence>
<evidence type="ECO:0000256" key="11">
    <source>
        <dbReference type="ARBA" id="ARBA00022998"/>
    </source>
</evidence>
<keyword evidence="9" id="KW-0460">Magnesium</keyword>
<evidence type="ECO:0000313" key="20">
    <source>
        <dbReference type="EMBL" id="KYC35079.1"/>
    </source>
</evidence>
<evidence type="ECO:0000256" key="16">
    <source>
        <dbReference type="ARBA" id="ARBA00064436"/>
    </source>
</evidence>
<evidence type="ECO:0000256" key="15">
    <source>
        <dbReference type="ARBA" id="ARBA00032637"/>
    </source>
</evidence>